<feature type="transmembrane region" description="Helical" evidence="1">
    <location>
        <begin position="6"/>
        <end position="25"/>
    </location>
</feature>
<feature type="transmembrane region" description="Helical" evidence="1">
    <location>
        <begin position="81"/>
        <end position="103"/>
    </location>
</feature>
<name>A0A8T2NKC1_9TELE</name>
<protein>
    <submittedName>
        <fullName evidence="2">Uncharacterized protein</fullName>
    </submittedName>
</protein>
<evidence type="ECO:0000313" key="2">
    <source>
        <dbReference type="EMBL" id="KAG9340835.1"/>
    </source>
</evidence>
<dbReference type="AlphaFoldDB" id="A0A8T2NKC1"/>
<keyword evidence="3" id="KW-1185">Reference proteome</keyword>
<dbReference type="EMBL" id="JAFBMS010000039">
    <property type="protein sequence ID" value="KAG9340835.1"/>
    <property type="molecule type" value="Genomic_DNA"/>
</dbReference>
<comment type="caution">
    <text evidence="2">The sequence shown here is derived from an EMBL/GenBank/DDBJ whole genome shotgun (WGS) entry which is preliminary data.</text>
</comment>
<accession>A0A8T2NKC1</accession>
<sequence>MVSSCFIISHPAAFLCIGAYCHVFFSRAGQSQTKVTSANRGSWGDPSGRKLFADATLDAQQSQSWEQLRCIYRGPSRIKRVMFPLFSLALRVCLLAIVLKAYYDSLSDFVGLIRTI</sequence>
<keyword evidence="1" id="KW-0472">Membrane</keyword>
<organism evidence="2 3">
    <name type="scientific">Albula glossodonta</name>
    <name type="common">roundjaw bonefish</name>
    <dbReference type="NCBI Taxonomy" id="121402"/>
    <lineage>
        <taxon>Eukaryota</taxon>
        <taxon>Metazoa</taxon>
        <taxon>Chordata</taxon>
        <taxon>Craniata</taxon>
        <taxon>Vertebrata</taxon>
        <taxon>Euteleostomi</taxon>
        <taxon>Actinopterygii</taxon>
        <taxon>Neopterygii</taxon>
        <taxon>Teleostei</taxon>
        <taxon>Albuliformes</taxon>
        <taxon>Albulidae</taxon>
        <taxon>Albula</taxon>
    </lineage>
</organism>
<gene>
    <name evidence="2" type="ORF">JZ751_020027</name>
</gene>
<keyword evidence="1" id="KW-1133">Transmembrane helix</keyword>
<reference evidence="2" key="1">
    <citation type="thesis" date="2021" institute="BYU ScholarsArchive" country="Provo, UT, USA">
        <title>Applications of and Algorithms for Genome Assembly and Genomic Analyses with an Emphasis on Marine Teleosts.</title>
        <authorList>
            <person name="Pickett B.D."/>
        </authorList>
    </citation>
    <scope>NUCLEOTIDE SEQUENCE</scope>
    <source>
        <strain evidence="2">HI-2016</strain>
    </source>
</reference>
<proteinExistence type="predicted"/>
<evidence type="ECO:0000256" key="1">
    <source>
        <dbReference type="SAM" id="Phobius"/>
    </source>
</evidence>
<dbReference type="OrthoDB" id="289913at2759"/>
<keyword evidence="1" id="KW-0812">Transmembrane</keyword>
<dbReference type="Proteomes" id="UP000824540">
    <property type="component" value="Unassembled WGS sequence"/>
</dbReference>
<evidence type="ECO:0000313" key="3">
    <source>
        <dbReference type="Proteomes" id="UP000824540"/>
    </source>
</evidence>